<feature type="domain" description="AAA+ ATPase" evidence="4">
    <location>
        <begin position="6"/>
        <end position="149"/>
    </location>
</feature>
<keyword evidence="2" id="KW-0378">Hydrolase</keyword>
<protein>
    <recommendedName>
        <fullName evidence="4">AAA+ ATPase domain-containing protein</fullName>
    </recommendedName>
</protein>
<evidence type="ECO:0000259" key="4">
    <source>
        <dbReference type="SMART" id="SM00382"/>
    </source>
</evidence>
<evidence type="ECO:0000256" key="1">
    <source>
        <dbReference type="ARBA" id="ARBA00022741"/>
    </source>
</evidence>
<dbReference type="EMBL" id="JAODUP010000031">
    <property type="protein sequence ID" value="KAK2167213.1"/>
    <property type="molecule type" value="Genomic_DNA"/>
</dbReference>
<dbReference type="GO" id="GO:0017111">
    <property type="term" value="F:ribonucleoside triphosphate phosphatase activity"/>
    <property type="evidence" value="ECO:0007669"/>
    <property type="project" value="InterPro"/>
</dbReference>
<keyword evidence="6" id="KW-1185">Reference proteome</keyword>
<keyword evidence="3" id="KW-0067">ATP-binding</keyword>
<gene>
    <name evidence="5" type="ORF">LSH36_31g06006</name>
</gene>
<dbReference type="Gene3D" id="3.40.50.300">
    <property type="entry name" value="P-loop containing nucleotide triphosphate hydrolases"/>
    <property type="match status" value="2"/>
</dbReference>
<dbReference type="InterPro" id="IPR027417">
    <property type="entry name" value="P-loop_NTPase"/>
</dbReference>
<proteinExistence type="predicted"/>
<name>A0AAD9NFZ9_9ANNE</name>
<dbReference type="Pfam" id="PF03266">
    <property type="entry name" value="NTPase_1"/>
    <property type="match status" value="2"/>
</dbReference>
<dbReference type="InterPro" id="IPR004948">
    <property type="entry name" value="Nuc-triphosphatase_THEP1"/>
</dbReference>
<organism evidence="5 6">
    <name type="scientific">Paralvinella palmiformis</name>
    <dbReference type="NCBI Taxonomy" id="53620"/>
    <lineage>
        <taxon>Eukaryota</taxon>
        <taxon>Metazoa</taxon>
        <taxon>Spiralia</taxon>
        <taxon>Lophotrochozoa</taxon>
        <taxon>Annelida</taxon>
        <taxon>Polychaeta</taxon>
        <taxon>Sedentaria</taxon>
        <taxon>Canalipalpata</taxon>
        <taxon>Terebellida</taxon>
        <taxon>Terebelliformia</taxon>
        <taxon>Alvinellidae</taxon>
        <taxon>Paralvinella</taxon>
    </lineage>
</organism>
<accession>A0AAD9NFZ9</accession>
<evidence type="ECO:0000313" key="5">
    <source>
        <dbReference type="EMBL" id="KAK2167213.1"/>
    </source>
</evidence>
<comment type="caution">
    <text evidence="5">The sequence shown here is derived from an EMBL/GenBank/DDBJ whole genome shotgun (WGS) entry which is preliminary data.</text>
</comment>
<evidence type="ECO:0000256" key="2">
    <source>
        <dbReference type="ARBA" id="ARBA00022801"/>
    </source>
</evidence>
<evidence type="ECO:0000256" key="3">
    <source>
        <dbReference type="ARBA" id="ARBA00022840"/>
    </source>
</evidence>
<dbReference type="PANTHER" id="PTHR43146:SF1">
    <property type="entry name" value="CANCER-RELATED NUCLEOSIDE-TRIPHOSPHATASE"/>
    <property type="match status" value="1"/>
</dbReference>
<dbReference type="GO" id="GO:0005524">
    <property type="term" value="F:ATP binding"/>
    <property type="evidence" value="ECO:0007669"/>
    <property type="project" value="UniProtKB-KW"/>
</dbReference>
<dbReference type="SUPFAM" id="SSF52540">
    <property type="entry name" value="P-loop containing nucleoside triphosphate hydrolases"/>
    <property type="match status" value="1"/>
</dbReference>
<dbReference type="AlphaFoldDB" id="A0AAD9NFZ9"/>
<dbReference type="SMART" id="SM00382">
    <property type="entry name" value="AAA"/>
    <property type="match status" value="1"/>
</dbReference>
<dbReference type="PANTHER" id="PTHR43146">
    <property type="entry name" value="CANCER-RELATED NUCLEOSIDE-TRIPHOSPHATASE"/>
    <property type="match status" value="1"/>
</dbReference>
<dbReference type="InterPro" id="IPR003593">
    <property type="entry name" value="AAA+_ATPase"/>
</dbReference>
<reference evidence="5" key="1">
    <citation type="journal article" date="2023" name="Mol. Biol. Evol.">
        <title>Third-Generation Sequencing Reveals the Adaptive Role of the Epigenome in Three Deep-Sea Polychaetes.</title>
        <authorList>
            <person name="Perez M."/>
            <person name="Aroh O."/>
            <person name="Sun Y."/>
            <person name="Lan Y."/>
            <person name="Juniper S.K."/>
            <person name="Young C.R."/>
            <person name="Angers B."/>
            <person name="Qian P.Y."/>
        </authorList>
    </citation>
    <scope>NUCLEOTIDE SEQUENCE</scope>
    <source>
        <strain evidence="5">P08H-3</strain>
    </source>
</reference>
<keyword evidence="1" id="KW-0547">Nucleotide-binding</keyword>
<dbReference type="Proteomes" id="UP001208570">
    <property type="component" value="Unassembled WGS sequence"/>
</dbReference>
<evidence type="ECO:0000313" key="6">
    <source>
        <dbReference type="Proteomes" id="UP001208570"/>
    </source>
</evidence>
<sequence length="176" mass="19677">MAAANIRRHIVLTGPPGVGKTTLIHKTCQGLQKAGIKVQGFYTEELREKGRRIGFDVVTLDGHRGQLARIISDEPGSSRQYKKDTPPVYVVDEVGKMELFSQRFVQAVRDLLAKPSSTILATIPIPKGRPIAFVEEIRSNREAVVFQISRENRDHILEDIIQAVIDSYKRSSQVSL</sequence>